<proteinExistence type="predicted"/>
<protein>
    <submittedName>
        <fullName evidence="2">Fluoroacetyl-CoA thioesterase</fullName>
        <ecNumber evidence="2">3.1.2.29</ecNumber>
    </submittedName>
</protein>
<feature type="domain" description="Fluoroacetyl-CoA-specific thioesterase-like" evidence="1">
    <location>
        <begin position="17"/>
        <end position="121"/>
    </location>
</feature>
<keyword evidence="2" id="KW-0378">Hydrolase</keyword>
<dbReference type="InterPro" id="IPR054485">
    <property type="entry name" value="FlK-like_dom"/>
</dbReference>
<evidence type="ECO:0000259" key="1">
    <source>
        <dbReference type="Pfam" id="PF22636"/>
    </source>
</evidence>
<dbReference type="EMBL" id="VSSQ01015272">
    <property type="protein sequence ID" value="MPM55436.1"/>
    <property type="molecule type" value="Genomic_DNA"/>
</dbReference>
<dbReference type="SUPFAM" id="SSF54637">
    <property type="entry name" value="Thioesterase/thiol ester dehydrase-isomerase"/>
    <property type="match status" value="1"/>
</dbReference>
<dbReference type="PIRSF" id="PIRSF014972">
    <property type="entry name" value="FlK"/>
    <property type="match status" value="1"/>
</dbReference>
<reference evidence="2" key="1">
    <citation type="submission" date="2019-08" db="EMBL/GenBank/DDBJ databases">
        <authorList>
            <person name="Kucharzyk K."/>
            <person name="Murdoch R.W."/>
            <person name="Higgins S."/>
            <person name="Loffler F."/>
        </authorList>
    </citation>
    <scope>NUCLEOTIDE SEQUENCE</scope>
</reference>
<dbReference type="InterPro" id="IPR025540">
    <property type="entry name" value="FlK"/>
</dbReference>
<accession>A0A645AR95</accession>
<dbReference type="GO" id="GO:0016787">
    <property type="term" value="F:hydrolase activity"/>
    <property type="evidence" value="ECO:0007669"/>
    <property type="project" value="UniProtKB-KW"/>
</dbReference>
<gene>
    <name evidence="2" type="primary">flK_5</name>
    <name evidence="2" type="ORF">SDC9_102233</name>
</gene>
<name>A0A645AR95_9ZZZZ</name>
<dbReference type="PANTHER" id="PTHR36934">
    <property type="entry name" value="BLR0278 PROTEIN"/>
    <property type="match status" value="1"/>
</dbReference>
<organism evidence="2">
    <name type="scientific">bioreactor metagenome</name>
    <dbReference type="NCBI Taxonomy" id="1076179"/>
    <lineage>
        <taxon>unclassified sequences</taxon>
        <taxon>metagenomes</taxon>
        <taxon>ecological metagenomes</taxon>
    </lineage>
</organism>
<dbReference type="Gene3D" id="3.10.129.10">
    <property type="entry name" value="Hotdog Thioesterase"/>
    <property type="match status" value="1"/>
</dbReference>
<dbReference type="PANTHER" id="PTHR36934:SF1">
    <property type="entry name" value="THIOESTERASE DOMAIN-CONTAINING PROTEIN"/>
    <property type="match status" value="1"/>
</dbReference>
<dbReference type="EC" id="3.1.2.29" evidence="2"/>
<comment type="caution">
    <text evidence="2">The sequence shown here is derived from an EMBL/GenBank/DDBJ whole genome shotgun (WGS) entry which is preliminary data.</text>
</comment>
<dbReference type="AlphaFoldDB" id="A0A645AR95"/>
<evidence type="ECO:0000313" key="2">
    <source>
        <dbReference type="EMBL" id="MPM55436.1"/>
    </source>
</evidence>
<dbReference type="InterPro" id="IPR029069">
    <property type="entry name" value="HotDog_dom_sf"/>
</dbReference>
<sequence length="127" mass="13889">MDFGIKEGIKNTMEFTVTHADTADAAGNKGINVLASPVMICWIEQTCLKAVLPLLPEGYDTVGTSFNFLHLAATPVGQKVRVEAELTEVVKGKMLTFEVKVYDEKGKICKGTHGRAVVNREQFFGNL</sequence>
<dbReference type="Pfam" id="PF22636">
    <property type="entry name" value="FlK"/>
    <property type="match status" value="1"/>
</dbReference>